<dbReference type="InterPro" id="IPR045282">
    <property type="entry name" value="At4g08330-like"/>
</dbReference>
<reference evidence="2 3" key="1">
    <citation type="submission" date="2024-09" db="EMBL/GenBank/DDBJ databases">
        <title>Chromosome-scale assembly of Riccia fluitans.</title>
        <authorList>
            <person name="Paukszto L."/>
            <person name="Sawicki J."/>
            <person name="Karawczyk K."/>
            <person name="Piernik-Szablinska J."/>
            <person name="Szczecinska M."/>
            <person name="Mazdziarz M."/>
        </authorList>
    </citation>
    <scope>NUCLEOTIDE SEQUENCE [LARGE SCALE GENOMIC DNA]</scope>
    <source>
        <strain evidence="2">Rf_01</strain>
        <tissue evidence="2">Aerial parts of the thallus</tissue>
    </source>
</reference>
<organism evidence="2 3">
    <name type="scientific">Riccia fluitans</name>
    <dbReference type="NCBI Taxonomy" id="41844"/>
    <lineage>
        <taxon>Eukaryota</taxon>
        <taxon>Viridiplantae</taxon>
        <taxon>Streptophyta</taxon>
        <taxon>Embryophyta</taxon>
        <taxon>Marchantiophyta</taxon>
        <taxon>Marchantiopsida</taxon>
        <taxon>Marchantiidae</taxon>
        <taxon>Marchantiales</taxon>
        <taxon>Ricciaceae</taxon>
        <taxon>Riccia</taxon>
    </lineage>
</organism>
<gene>
    <name evidence="2" type="ORF">R1flu_007824</name>
</gene>
<proteinExistence type="predicted"/>
<evidence type="ECO:0000256" key="1">
    <source>
        <dbReference type="SAM" id="MobiDB-lite"/>
    </source>
</evidence>
<evidence type="ECO:0000313" key="2">
    <source>
        <dbReference type="EMBL" id="KAL2636345.1"/>
    </source>
</evidence>
<protein>
    <submittedName>
        <fullName evidence="2">Uncharacterized protein</fullName>
    </submittedName>
</protein>
<evidence type="ECO:0000313" key="3">
    <source>
        <dbReference type="Proteomes" id="UP001605036"/>
    </source>
</evidence>
<feature type="region of interest" description="Disordered" evidence="1">
    <location>
        <begin position="99"/>
        <end position="120"/>
    </location>
</feature>
<keyword evidence="3" id="KW-1185">Reference proteome</keyword>
<name>A0ABD1Z077_9MARC</name>
<dbReference type="AlphaFoldDB" id="A0ABD1Z077"/>
<feature type="compositionally biased region" description="Basic and acidic residues" evidence="1">
    <location>
        <begin position="99"/>
        <end position="113"/>
    </location>
</feature>
<accession>A0ABD1Z077</accession>
<dbReference type="Pfam" id="PF24046">
    <property type="entry name" value="At4g08330"/>
    <property type="match status" value="1"/>
</dbReference>
<dbReference type="Proteomes" id="UP001605036">
    <property type="component" value="Unassembled WGS sequence"/>
</dbReference>
<comment type="caution">
    <text evidence="2">The sequence shown here is derived from an EMBL/GenBank/DDBJ whole genome shotgun (WGS) entry which is preliminary data.</text>
</comment>
<dbReference type="EMBL" id="JBHFFA010000003">
    <property type="protein sequence ID" value="KAL2636345.1"/>
    <property type="molecule type" value="Genomic_DNA"/>
</dbReference>
<sequence>MVATENMVFNWGTIAKQKLQGLGVPSAVKSEDVYKYYRGANRESGWWSSVLMADAAYSCKQCGVYLNVSSNMLYPPDTYFQAGNRGTLSFMEVDMSKFRKQKENRNTKGELKDGAPTSLG</sequence>